<dbReference type="GO" id="GO:0016740">
    <property type="term" value="F:transferase activity"/>
    <property type="evidence" value="ECO:0007669"/>
    <property type="project" value="UniProtKB-KW"/>
</dbReference>
<dbReference type="PANTHER" id="PTHR31544:SF2">
    <property type="entry name" value="AIG2-LIKE PROTEIN D"/>
    <property type="match status" value="1"/>
</dbReference>
<evidence type="ECO:0000256" key="1">
    <source>
        <dbReference type="ARBA" id="ARBA00022679"/>
    </source>
</evidence>
<evidence type="ECO:0000313" key="4">
    <source>
        <dbReference type="EMBL" id="WGZ89963.1"/>
    </source>
</evidence>
<reference evidence="4" key="1">
    <citation type="journal article" date="2023" name="Int. J. Mol. Sci.">
        <title>Metagenomics Revealed a New Genus 'Candidatus Thiocaldithrix dubininis' gen. nov., sp. nov. and a New Species 'Candidatus Thiothrix putei' sp. nov. in the Family Thiotrichaceae, Some Members of Which Have Traits of Both Na+- and H+-Motive Energetics.</title>
        <authorList>
            <person name="Ravin N.V."/>
            <person name="Muntyan M.S."/>
            <person name="Smolyakov D.D."/>
            <person name="Rudenko T.S."/>
            <person name="Beletsky A.V."/>
            <person name="Mardanov A.V."/>
            <person name="Grabovich M.Y."/>
        </authorList>
    </citation>
    <scope>NUCLEOTIDE SEQUENCE</scope>
    <source>
        <strain evidence="4">GKL-01</strain>
    </source>
</reference>
<protein>
    <recommendedName>
        <fullName evidence="2">Putative gamma-glutamylcyclotransferase</fullName>
    </recommendedName>
</protein>
<dbReference type="InterPro" id="IPR013024">
    <property type="entry name" value="GGCT-like"/>
</dbReference>
<dbReference type="Pfam" id="PF06094">
    <property type="entry name" value="GGACT"/>
    <property type="match status" value="1"/>
</dbReference>
<dbReference type="CDD" id="cd06661">
    <property type="entry name" value="GGCT_like"/>
    <property type="match status" value="1"/>
</dbReference>
<organism evidence="4">
    <name type="scientific">Candidatus Thiocaldithrix dubininis</name>
    <dbReference type="NCBI Taxonomy" id="3080823"/>
    <lineage>
        <taxon>Bacteria</taxon>
        <taxon>Pseudomonadati</taxon>
        <taxon>Pseudomonadota</taxon>
        <taxon>Gammaproteobacteria</taxon>
        <taxon>Thiotrichales</taxon>
        <taxon>Thiotrichaceae</taxon>
        <taxon>Candidatus Thiocaldithrix</taxon>
    </lineage>
</organism>
<name>A0AA95H675_9GAMM</name>
<dbReference type="InterPro" id="IPR036568">
    <property type="entry name" value="GGCT-like_sf"/>
</dbReference>
<dbReference type="SUPFAM" id="SSF110857">
    <property type="entry name" value="Gamma-glutamyl cyclotransferase-like"/>
    <property type="match status" value="1"/>
</dbReference>
<dbReference type="Proteomes" id="UP001300672">
    <property type="component" value="Chromosome"/>
</dbReference>
<feature type="domain" description="Gamma-glutamylcyclotransferase AIG2-like" evidence="3">
    <location>
        <begin position="5"/>
        <end position="115"/>
    </location>
</feature>
<evidence type="ECO:0000259" key="3">
    <source>
        <dbReference type="Pfam" id="PF06094"/>
    </source>
</evidence>
<dbReference type="EMBL" id="CP124755">
    <property type="protein sequence ID" value="WGZ89963.1"/>
    <property type="molecule type" value="Genomic_DNA"/>
</dbReference>
<dbReference type="KEGG" id="tdu:QJT80_10670"/>
<dbReference type="PANTHER" id="PTHR31544">
    <property type="entry name" value="AIG2-LIKE PROTEIN D"/>
    <property type="match status" value="1"/>
</dbReference>
<dbReference type="AlphaFoldDB" id="A0AA95H675"/>
<proteinExistence type="predicted"/>
<accession>A0AA95H675</accession>
<evidence type="ECO:0000256" key="2">
    <source>
        <dbReference type="ARBA" id="ARBA00030602"/>
    </source>
</evidence>
<sequence length="138" mass="15770">MSVNIFTYGSLMFAPVWQQVVKGQYQAIPSVLADHQRLAVLNEDYPVAIHQPAHHIQGVLYLGVNADDIARLDRFEGEYYDRISTQVTDAQGCVYSADVYRLNAQFQAILAPVDWDVEQFKQQGLQRFLQQYKGFLSI</sequence>
<reference evidence="4" key="2">
    <citation type="submission" date="2023-04" db="EMBL/GenBank/DDBJ databases">
        <authorList>
            <person name="Beletskiy A.V."/>
            <person name="Mardanov A.V."/>
            <person name="Ravin N.V."/>
        </authorList>
    </citation>
    <scope>NUCLEOTIDE SEQUENCE</scope>
    <source>
        <strain evidence="4">GKL-01</strain>
    </source>
</reference>
<keyword evidence="1" id="KW-0808">Transferase</keyword>
<dbReference type="InterPro" id="IPR045038">
    <property type="entry name" value="AIG2-like"/>
</dbReference>
<dbReference type="Gene3D" id="3.10.490.10">
    <property type="entry name" value="Gamma-glutamyl cyclotransferase-like"/>
    <property type="match status" value="1"/>
</dbReference>
<gene>
    <name evidence="4" type="ORF">QJT80_10670</name>
</gene>
<dbReference type="InterPro" id="IPR009288">
    <property type="entry name" value="AIG2-like_dom"/>
</dbReference>